<keyword evidence="3" id="KW-1003">Cell membrane</keyword>
<name>A0A2A7NW55_9MYCO</name>
<dbReference type="Proteomes" id="UP000220340">
    <property type="component" value="Unassembled WGS sequence"/>
</dbReference>
<dbReference type="NCBIfam" id="TIGR03920">
    <property type="entry name" value="T7SS_EccD"/>
    <property type="match status" value="1"/>
</dbReference>
<keyword evidence="4 8" id="KW-0812">Transmembrane</keyword>
<dbReference type="AlphaFoldDB" id="A0A2A7NW55"/>
<dbReference type="Pfam" id="PF19053">
    <property type="entry name" value="EccD"/>
    <property type="match status" value="1"/>
</dbReference>
<evidence type="ECO:0000256" key="7">
    <source>
        <dbReference type="SAM" id="MobiDB-lite"/>
    </source>
</evidence>
<evidence type="ECO:0000256" key="6">
    <source>
        <dbReference type="ARBA" id="ARBA00023136"/>
    </source>
</evidence>
<dbReference type="InterPro" id="IPR024962">
    <property type="entry name" value="YukD-like"/>
</dbReference>
<evidence type="ECO:0000313" key="11">
    <source>
        <dbReference type="Proteomes" id="UP000220340"/>
    </source>
</evidence>
<feature type="transmembrane region" description="Helical" evidence="8">
    <location>
        <begin position="292"/>
        <end position="310"/>
    </location>
</feature>
<evidence type="ECO:0000256" key="3">
    <source>
        <dbReference type="ARBA" id="ARBA00022475"/>
    </source>
</evidence>
<feature type="transmembrane region" description="Helical" evidence="8">
    <location>
        <begin position="420"/>
        <end position="442"/>
    </location>
</feature>
<feature type="transmembrane region" description="Helical" evidence="8">
    <location>
        <begin position="267"/>
        <end position="283"/>
    </location>
</feature>
<feature type="compositionally biased region" description="Basic and acidic residues" evidence="7">
    <location>
        <begin position="36"/>
        <end position="51"/>
    </location>
</feature>
<evidence type="ECO:0000256" key="1">
    <source>
        <dbReference type="ARBA" id="ARBA00004651"/>
    </source>
</evidence>
<keyword evidence="11" id="KW-1185">Reference proteome</keyword>
<proteinExistence type="inferred from homology"/>
<sequence>MGQRAQHRHHHHHRKDQVHRVTGGRGTGPGRCAQVQHDHAADGDEHQDRQQARHRAGRFGDRHLRRLPHRYRPGRHERGRRPSLPQELHVVQTGRSGLRFHPIWCARAIGGAVTVIPGAFQGVPGVDDPLCRISIQCADAARAIDVALPRHAALGVLLPDIVGLVTGDGDPSPDAATQGWRLDRICGGRCDESLSLQEIGIVDGDVIVLSAVTGPPPGPLPRDVFRTVAAADARPEPPTVPAGAWAGACAVAVAALGYSGAAAPTPVAPALAVAAAAGCVLIARRADTAMRLALQAAAIGFTWVAGFLAVPGPAGMPGVVLGAATGCAASMWLLRAGGADTRFFTATATALALLTAVSAPALLLPAGPGAQGAVLGVLALGMSSAAGRIAIGIAGPRPRLPGRSDDTGPVSDETAVRCRAVFTGLVGGSAVAATLAVGMVAVDSAGSPSWPQGAALAAVISALLLLRVRFYADRTCRAAAGWCALVGATVTVALATVSAPRYGGPAAVPAVALAGWWHAGRAHRAPSWSRTADIAEYLLIAAVVPLACWVAGIYQVVRSLSLG</sequence>
<feature type="domain" description="EccD-like transmembrane" evidence="9">
    <location>
        <begin position="244"/>
        <end position="560"/>
    </location>
</feature>
<keyword evidence="5 8" id="KW-1133">Transmembrane helix</keyword>
<feature type="transmembrane region" description="Helical" evidence="8">
    <location>
        <begin position="537"/>
        <end position="557"/>
    </location>
</feature>
<feature type="transmembrane region" description="Helical" evidence="8">
    <location>
        <begin position="316"/>
        <end position="334"/>
    </location>
</feature>
<feature type="transmembrane region" description="Helical" evidence="8">
    <location>
        <begin position="370"/>
        <end position="391"/>
    </location>
</feature>
<dbReference type="InterPro" id="IPR006707">
    <property type="entry name" value="T7SS_EccD"/>
</dbReference>
<evidence type="ECO:0000256" key="8">
    <source>
        <dbReference type="SAM" id="Phobius"/>
    </source>
</evidence>
<reference evidence="10 11" key="1">
    <citation type="submission" date="2017-10" db="EMBL/GenBank/DDBJ databases">
        <title>The new phylogeny of genus Mycobacterium.</title>
        <authorList>
            <person name="Tortoli E."/>
            <person name="Trovato A."/>
            <person name="Cirillo D.M."/>
        </authorList>
    </citation>
    <scope>NUCLEOTIDE SEQUENCE [LARGE SCALE GENOMIC DNA]</scope>
    <source>
        <strain evidence="10 11">IP141170001</strain>
    </source>
</reference>
<comment type="caution">
    <text evidence="10">The sequence shown here is derived from an EMBL/GenBank/DDBJ whole genome shotgun (WGS) entry which is preliminary data.</text>
</comment>
<dbReference type="GO" id="GO:0005886">
    <property type="term" value="C:plasma membrane"/>
    <property type="evidence" value="ECO:0007669"/>
    <property type="project" value="UniProtKB-SubCell"/>
</dbReference>
<feature type="compositionally biased region" description="Basic residues" evidence="7">
    <location>
        <begin position="1"/>
        <end position="17"/>
    </location>
</feature>
<dbReference type="Gene3D" id="3.10.20.90">
    <property type="entry name" value="Phosphatidylinositol 3-kinase Catalytic Subunit, Chain A, domain 1"/>
    <property type="match status" value="1"/>
</dbReference>
<protein>
    <submittedName>
        <fullName evidence="10">Type VII secretion integral membrane protein EccD</fullName>
    </submittedName>
</protein>
<feature type="transmembrane region" description="Helical" evidence="8">
    <location>
        <begin position="454"/>
        <end position="472"/>
    </location>
</feature>
<feature type="transmembrane region" description="Helical" evidence="8">
    <location>
        <begin position="343"/>
        <end position="364"/>
    </location>
</feature>
<evidence type="ECO:0000313" key="10">
    <source>
        <dbReference type="EMBL" id="PEG54586.1"/>
    </source>
</evidence>
<accession>A0A2A7NW55</accession>
<feature type="transmembrane region" description="Helical" evidence="8">
    <location>
        <begin position="479"/>
        <end position="499"/>
    </location>
</feature>
<evidence type="ECO:0000256" key="5">
    <source>
        <dbReference type="ARBA" id="ARBA00022989"/>
    </source>
</evidence>
<evidence type="ECO:0000256" key="2">
    <source>
        <dbReference type="ARBA" id="ARBA00006162"/>
    </source>
</evidence>
<evidence type="ECO:0000256" key="4">
    <source>
        <dbReference type="ARBA" id="ARBA00022692"/>
    </source>
</evidence>
<feature type="region of interest" description="Disordered" evidence="7">
    <location>
        <begin position="1"/>
        <end position="86"/>
    </location>
</feature>
<feature type="compositionally biased region" description="Basic residues" evidence="7">
    <location>
        <begin position="52"/>
        <end position="81"/>
    </location>
</feature>
<dbReference type="EMBL" id="PDCR01000011">
    <property type="protein sequence ID" value="PEG54586.1"/>
    <property type="molecule type" value="Genomic_DNA"/>
</dbReference>
<organism evidence="10 11">
    <name type="scientific">Mycolicibacterium diernhoferi</name>
    <dbReference type="NCBI Taxonomy" id="1801"/>
    <lineage>
        <taxon>Bacteria</taxon>
        <taxon>Bacillati</taxon>
        <taxon>Actinomycetota</taxon>
        <taxon>Actinomycetes</taxon>
        <taxon>Mycobacteriales</taxon>
        <taxon>Mycobacteriaceae</taxon>
        <taxon>Mycolicibacterium</taxon>
    </lineage>
</organism>
<evidence type="ECO:0000259" key="9">
    <source>
        <dbReference type="Pfam" id="PF19053"/>
    </source>
</evidence>
<dbReference type="InterPro" id="IPR044049">
    <property type="entry name" value="EccD_transm"/>
</dbReference>
<comment type="subcellular location">
    <subcellularLocation>
        <location evidence="1">Cell membrane</location>
        <topology evidence="1">Multi-pass membrane protein</topology>
    </subcellularLocation>
</comment>
<comment type="similarity">
    <text evidence="2">Belongs to the EccD/Snm4 family.</text>
</comment>
<keyword evidence="6 8" id="KW-0472">Membrane</keyword>
<gene>
    <name evidence="10" type="primary">eccD</name>
    <name evidence="10" type="ORF">CRI78_10375</name>
</gene>
<dbReference type="Pfam" id="PF08817">
    <property type="entry name" value="YukD"/>
    <property type="match status" value="1"/>
</dbReference>